<sequence length="82" mass="9070">MTAGQSQDTELLKQQQEAVEEEILRITTTLKNRLNDLGQSPIMIQTHHGRSTIVSTEIGFLHVTGGYGNGMFAPEWIEGLSD</sequence>
<evidence type="ECO:0000313" key="1">
    <source>
        <dbReference type="EMBL" id="GIY12984.1"/>
    </source>
</evidence>
<reference evidence="1 2" key="1">
    <citation type="submission" date="2021-06" db="EMBL/GenBank/DDBJ databases">
        <title>Caerostris extrusa draft genome.</title>
        <authorList>
            <person name="Kono N."/>
            <person name="Arakawa K."/>
        </authorList>
    </citation>
    <scope>NUCLEOTIDE SEQUENCE [LARGE SCALE GENOMIC DNA]</scope>
</reference>
<comment type="caution">
    <text evidence="1">The sequence shown here is derived from an EMBL/GenBank/DDBJ whole genome shotgun (WGS) entry which is preliminary data.</text>
</comment>
<name>A0AAV4QXE2_CAEEX</name>
<dbReference type="Proteomes" id="UP001054945">
    <property type="component" value="Unassembled WGS sequence"/>
</dbReference>
<gene>
    <name evidence="1" type="ORF">CEXT_369131</name>
</gene>
<evidence type="ECO:0000313" key="2">
    <source>
        <dbReference type="Proteomes" id="UP001054945"/>
    </source>
</evidence>
<organism evidence="1 2">
    <name type="scientific">Caerostris extrusa</name>
    <name type="common">Bark spider</name>
    <name type="synonym">Caerostris bankana</name>
    <dbReference type="NCBI Taxonomy" id="172846"/>
    <lineage>
        <taxon>Eukaryota</taxon>
        <taxon>Metazoa</taxon>
        <taxon>Ecdysozoa</taxon>
        <taxon>Arthropoda</taxon>
        <taxon>Chelicerata</taxon>
        <taxon>Arachnida</taxon>
        <taxon>Araneae</taxon>
        <taxon>Araneomorphae</taxon>
        <taxon>Entelegynae</taxon>
        <taxon>Araneoidea</taxon>
        <taxon>Araneidae</taxon>
        <taxon>Caerostris</taxon>
    </lineage>
</organism>
<dbReference type="AlphaFoldDB" id="A0AAV4QXE2"/>
<keyword evidence="2" id="KW-1185">Reference proteome</keyword>
<protein>
    <submittedName>
        <fullName evidence="1">Uncharacterized protein</fullName>
    </submittedName>
</protein>
<accession>A0AAV4QXE2</accession>
<proteinExistence type="predicted"/>
<dbReference type="EMBL" id="BPLR01006877">
    <property type="protein sequence ID" value="GIY12984.1"/>
    <property type="molecule type" value="Genomic_DNA"/>
</dbReference>